<keyword evidence="7 9" id="KW-0472">Membrane</keyword>
<keyword evidence="3" id="KW-0813">Transport</keyword>
<protein>
    <submittedName>
        <fullName evidence="11">Aluminum-activated malate transporter 2-like</fullName>
    </submittedName>
</protein>
<dbReference type="OrthoDB" id="68611at2759"/>
<dbReference type="Proteomes" id="UP000087171">
    <property type="component" value="Chromosome Ca3"/>
</dbReference>
<dbReference type="GeneID" id="101495525"/>
<keyword evidence="8" id="KW-0407">Ion channel</keyword>
<evidence type="ECO:0000256" key="1">
    <source>
        <dbReference type="ARBA" id="ARBA00004141"/>
    </source>
</evidence>
<dbReference type="PaxDb" id="3827-XP_004493719.1"/>
<evidence type="ECO:0000256" key="2">
    <source>
        <dbReference type="ARBA" id="ARBA00007079"/>
    </source>
</evidence>
<proteinExistence type="inferred from homology"/>
<evidence type="ECO:0000256" key="7">
    <source>
        <dbReference type="ARBA" id="ARBA00023136"/>
    </source>
</evidence>
<keyword evidence="6" id="KW-0406">Ion transport</keyword>
<dbReference type="RefSeq" id="XP_004493719.1">
    <property type="nucleotide sequence ID" value="XM_004493662.3"/>
</dbReference>
<evidence type="ECO:0000256" key="4">
    <source>
        <dbReference type="ARBA" id="ARBA00022692"/>
    </source>
</evidence>
<dbReference type="Pfam" id="PF11744">
    <property type="entry name" value="ALMT"/>
    <property type="match status" value="1"/>
</dbReference>
<keyword evidence="4 9" id="KW-0812">Transmembrane</keyword>
<dbReference type="AlphaFoldDB" id="A0A1S2XS55"/>
<accession>A0A1S2XS55</accession>
<dbReference type="GO" id="GO:0034220">
    <property type="term" value="P:monoatomic ion transmembrane transport"/>
    <property type="evidence" value="ECO:0007669"/>
    <property type="project" value="UniProtKB-KW"/>
</dbReference>
<dbReference type="InterPro" id="IPR020966">
    <property type="entry name" value="ALMT"/>
</dbReference>
<dbReference type="GO" id="GO:0016020">
    <property type="term" value="C:membrane"/>
    <property type="evidence" value="ECO:0007669"/>
    <property type="project" value="UniProtKB-SubCell"/>
</dbReference>
<evidence type="ECO:0000256" key="6">
    <source>
        <dbReference type="ARBA" id="ARBA00023065"/>
    </source>
</evidence>
<feature type="transmembrane region" description="Helical" evidence="9">
    <location>
        <begin position="127"/>
        <end position="146"/>
    </location>
</feature>
<dbReference type="GO" id="GO:0015743">
    <property type="term" value="P:malate transport"/>
    <property type="evidence" value="ECO:0007669"/>
    <property type="project" value="InterPro"/>
</dbReference>
<reference evidence="10" key="1">
    <citation type="journal article" date="2013" name="Nat. Biotechnol.">
        <title>Draft genome sequence of chickpea (Cicer arietinum) provides a resource for trait improvement.</title>
        <authorList>
            <person name="Varshney R.K."/>
            <person name="Song C."/>
            <person name="Saxena R.K."/>
            <person name="Azam S."/>
            <person name="Yu S."/>
            <person name="Sharpe A.G."/>
            <person name="Cannon S."/>
            <person name="Baek J."/>
            <person name="Rosen B.D."/>
            <person name="Tar'an B."/>
            <person name="Millan T."/>
            <person name="Zhang X."/>
            <person name="Ramsay L.D."/>
            <person name="Iwata A."/>
            <person name="Wang Y."/>
            <person name="Nelson W."/>
            <person name="Farmer A.D."/>
            <person name="Gaur P.M."/>
            <person name="Soderlund C."/>
            <person name="Penmetsa R.V."/>
            <person name="Xu C."/>
            <person name="Bharti A.K."/>
            <person name="He W."/>
            <person name="Winter P."/>
            <person name="Zhao S."/>
            <person name="Hane J.K."/>
            <person name="Carrasquilla-Garcia N."/>
            <person name="Condie J.A."/>
            <person name="Upadhyaya H.D."/>
            <person name="Luo M.C."/>
            <person name="Thudi M."/>
            <person name="Gowda C.L."/>
            <person name="Singh N.P."/>
            <person name="Lichtenzveig J."/>
            <person name="Gali K.K."/>
            <person name="Rubio J."/>
            <person name="Nadarajan N."/>
            <person name="Dolezel J."/>
            <person name="Bansal K.C."/>
            <person name="Xu X."/>
            <person name="Edwards D."/>
            <person name="Zhang G."/>
            <person name="Kahl G."/>
            <person name="Gil J."/>
            <person name="Singh K.B."/>
            <person name="Datta S.K."/>
            <person name="Jackson S.A."/>
            <person name="Wang J."/>
            <person name="Cook D.R."/>
        </authorList>
    </citation>
    <scope>NUCLEOTIDE SEQUENCE [LARGE SCALE GENOMIC DNA]</scope>
    <source>
        <strain evidence="10">cv. CDC Frontier</strain>
    </source>
</reference>
<evidence type="ECO:0000313" key="11">
    <source>
        <dbReference type="RefSeq" id="XP_004493719.1"/>
    </source>
</evidence>
<name>A0A1S2XS55_CICAR</name>
<sequence length="455" mass="50627">MESSHIISITNGEENNNNIAHMKKEKTTQFPLPPIVSHHGKNKIHSSFVPITSYLKDNKEIKNECDIKKMIHCIKVGISLVLVSLLYILNPLFDQVGENAMWAIMTVVVIFESSAGATLGKGINRGIGTIVGGGIGCLAAILAQNIGGVGNSIFIATSVYIIGSMATYFRLVPKIKNRYDYGVVVFMLTFNLVVVSGSRPGVKVWEVARERLLTILMGFIVCICVSLFVFPMWASDELHYSILSTFQDLANTIQGCLEECSKSVKEKENQADASFTICKSVLNSKSKDESLANFAKWEPWHGKFGFSYPWEKYLKIGEVLRELAALILALESCIRASKKPTSCWKSSKTVQFEQCEAIGSRLVWTLREIGDNMKQMKKCEEVDSIMAKLKSTREELSLVISTSMIAEFENGEVLAIASLVFLLMEVVEKVEELVKEVKELGDMARFRTRVTSESS</sequence>
<feature type="transmembrane region" description="Helical" evidence="9">
    <location>
        <begin position="152"/>
        <end position="169"/>
    </location>
</feature>
<keyword evidence="5 9" id="KW-1133">Transmembrane helix</keyword>
<evidence type="ECO:0000256" key="5">
    <source>
        <dbReference type="ARBA" id="ARBA00022989"/>
    </source>
</evidence>
<evidence type="ECO:0000256" key="8">
    <source>
        <dbReference type="ARBA" id="ARBA00023303"/>
    </source>
</evidence>
<evidence type="ECO:0000313" key="10">
    <source>
        <dbReference type="Proteomes" id="UP000087171"/>
    </source>
</evidence>
<feature type="transmembrane region" description="Helical" evidence="9">
    <location>
        <begin position="101"/>
        <end position="120"/>
    </location>
</feature>
<evidence type="ECO:0000256" key="3">
    <source>
        <dbReference type="ARBA" id="ARBA00022448"/>
    </source>
</evidence>
<keyword evidence="10" id="KW-1185">Reference proteome</keyword>
<dbReference type="KEGG" id="cam:101495525"/>
<dbReference type="PANTHER" id="PTHR31086">
    <property type="entry name" value="ALUMINUM-ACTIVATED MALATE TRANSPORTER 10"/>
    <property type="match status" value="1"/>
</dbReference>
<comment type="similarity">
    <text evidence="2">Belongs to the aromatic acid exporter (TC 2.A.85) family.</text>
</comment>
<comment type="subcellular location">
    <subcellularLocation>
        <location evidence="1">Membrane</location>
        <topology evidence="1">Multi-pass membrane protein</topology>
    </subcellularLocation>
</comment>
<dbReference type="STRING" id="3827.A0A1S2XS55"/>
<dbReference type="eggNOG" id="KOG4711">
    <property type="taxonomic scope" value="Eukaryota"/>
</dbReference>
<evidence type="ECO:0000256" key="9">
    <source>
        <dbReference type="SAM" id="Phobius"/>
    </source>
</evidence>
<organism evidence="10 11">
    <name type="scientific">Cicer arietinum</name>
    <name type="common">Chickpea</name>
    <name type="synonym">Garbanzo</name>
    <dbReference type="NCBI Taxonomy" id="3827"/>
    <lineage>
        <taxon>Eukaryota</taxon>
        <taxon>Viridiplantae</taxon>
        <taxon>Streptophyta</taxon>
        <taxon>Embryophyta</taxon>
        <taxon>Tracheophyta</taxon>
        <taxon>Spermatophyta</taxon>
        <taxon>Magnoliopsida</taxon>
        <taxon>eudicotyledons</taxon>
        <taxon>Gunneridae</taxon>
        <taxon>Pentapetalae</taxon>
        <taxon>rosids</taxon>
        <taxon>fabids</taxon>
        <taxon>Fabales</taxon>
        <taxon>Fabaceae</taxon>
        <taxon>Papilionoideae</taxon>
        <taxon>50 kb inversion clade</taxon>
        <taxon>NPAAA clade</taxon>
        <taxon>Hologalegina</taxon>
        <taxon>IRL clade</taxon>
        <taxon>Cicereae</taxon>
        <taxon>Cicer</taxon>
    </lineage>
</organism>
<reference evidence="11" key="2">
    <citation type="submission" date="2025-08" db="UniProtKB">
        <authorList>
            <consortium name="RefSeq"/>
        </authorList>
    </citation>
    <scope>IDENTIFICATION</scope>
    <source>
        <tissue evidence="11">Etiolated seedlings</tissue>
    </source>
</reference>
<feature type="transmembrane region" description="Helical" evidence="9">
    <location>
        <begin position="70"/>
        <end position="89"/>
    </location>
</feature>
<feature type="transmembrane region" description="Helical" evidence="9">
    <location>
        <begin position="212"/>
        <end position="234"/>
    </location>
</feature>
<gene>
    <name evidence="11" type="primary">LOC101495525</name>
</gene>